<dbReference type="OrthoDB" id="3356051at2"/>
<proteinExistence type="predicted"/>
<organism evidence="2 3">
    <name type="scientific">Mycobacterium szulgai</name>
    <dbReference type="NCBI Taxonomy" id="1787"/>
    <lineage>
        <taxon>Bacteria</taxon>
        <taxon>Bacillati</taxon>
        <taxon>Actinomycetota</taxon>
        <taxon>Actinomycetes</taxon>
        <taxon>Mycobacteriales</taxon>
        <taxon>Mycobacteriaceae</taxon>
        <taxon>Mycobacterium</taxon>
    </lineage>
</organism>
<dbReference type="EMBL" id="LQPW01000153">
    <property type="protein sequence ID" value="ORW91961.1"/>
    <property type="molecule type" value="Genomic_DNA"/>
</dbReference>
<evidence type="ECO:0000313" key="2">
    <source>
        <dbReference type="EMBL" id="ORW91961.1"/>
    </source>
</evidence>
<dbReference type="SUPFAM" id="SSF51905">
    <property type="entry name" value="FAD/NAD(P)-binding domain"/>
    <property type="match status" value="1"/>
</dbReference>
<dbReference type="InterPro" id="IPR002938">
    <property type="entry name" value="FAD-bd"/>
</dbReference>
<reference evidence="2 3" key="1">
    <citation type="submission" date="2016-01" db="EMBL/GenBank/DDBJ databases">
        <title>The new phylogeny of the genus Mycobacterium.</title>
        <authorList>
            <person name="Tarcisio F."/>
            <person name="Conor M."/>
            <person name="Antonella G."/>
            <person name="Elisabetta G."/>
            <person name="Giulia F.S."/>
            <person name="Sara T."/>
            <person name="Anna F."/>
            <person name="Clotilde B."/>
            <person name="Roberto B."/>
            <person name="Veronica D.S."/>
            <person name="Fabio R."/>
            <person name="Monica P."/>
            <person name="Olivier J."/>
            <person name="Enrico T."/>
            <person name="Nicola S."/>
        </authorList>
    </citation>
    <scope>NUCLEOTIDE SEQUENCE [LARGE SCALE GENOMIC DNA]</scope>
    <source>
        <strain evidence="2 3">DSM 44166</strain>
    </source>
</reference>
<keyword evidence="3" id="KW-1185">Reference proteome</keyword>
<dbReference type="PANTHER" id="PTHR46865">
    <property type="entry name" value="OXIDOREDUCTASE-RELATED"/>
    <property type="match status" value="1"/>
</dbReference>
<gene>
    <name evidence="2" type="ORF">AWC27_09650</name>
</gene>
<protein>
    <recommendedName>
        <fullName evidence="1">FAD-binding domain-containing protein</fullName>
    </recommendedName>
</protein>
<dbReference type="RefSeq" id="WP_085672610.1">
    <property type="nucleotide sequence ID" value="NZ_LQPW01000153.1"/>
</dbReference>
<sequence>MQVAISGAGVAGTALAHWLHRAGHTPTVIEQAPHFRTGGYVIDFWGVGYQVAKRMGLADQIRNAGYQIERLRAVGADGKVKADVDVDVLRPTFGGDFTSLPRGDLAAAIYSTIEGKVETIFGDSITAIEQRADGVRLTFEKTAPRDFDLVIGADGLHSNVRRLVFGPEQDFERYLGCKVAACVVDGYKPRDELSYVTYNTPGRQLGRFALRGNRTMFLFIFRAEHDSAGVAPKDQLRNQFGAAGWESRDVLAALDDVDDLYFDVVSQIHMDRWSRGRVLLIGDAAGCISLLGGEGTGLAITEAYVLAGELMRAGADYRGAFDAYEARLRPFVEAKQAGAVRFISFFATRTRFGLWLRNVAMRTMNFRPLASLLSRGIRDDFELPDYELP</sequence>
<dbReference type="Gene3D" id="3.50.50.60">
    <property type="entry name" value="FAD/NAD(P)-binding domain"/>
    <property type="match status" value="1"/>
</dbReference>
<evidence type="ECO:0000313" key="3">
    <source>
        <dbReference type="Proteomes" id="UP000193317"/>
    </source>
</evidence>
<dbReference type="InterPro" id="IPR051704">
    <property type="entry name" value="FAD_aromatic-hydroxylase"/>
</dbReference>
<accession>A0A1X2DV11</accession>
<evidence type="ECO:0000259" key="1">
    <source>
        <dbReference type="Pfam" id="PF01494"/>
    </source>
</evidence>
<dbReference type="Proteomes" id="UP000193317">
    <property type="component" value="Unassembled WGS sequence"/>
</dbReference>
<feature type="domain" description="FAD-binding" evidence="1">
    <location>
        <begin position="2"/>
        <end position="334"/>
    </location>
</feature>
<dbReference type="Pfam" id="PF01494">
    <property type="entry name" value="FAD_binding_3"/>
    <property type="match status" value="1"/>
</dbReference>
<dbReference type="PRINTS" id="PR00420">
    <property type="entry name" value="RNGMNOXGNASE"/>
</dbReference>
<dbReference type="NCBIfam" id="NF005761">
    <property type="entry name" value="PRK07588.1"/>
    <property type="match status" value="1"/>
</dbReference>
<comment type="caution">
    <text evidence="2">The sequence shown here is derived from an EMBL/GenBank/DDBJ whole genome shotgun (WGS) entry which is preliminary data.</text>
</comment>
<dbReference type="InterPro" id="IPR036188">
    <property type="entry name" value="FAD/NAD-bd_sf"/>
</dbReference>
<dbReference type="AlphaFoldDB" id="A0A1X2DV11"/>
<dbReference type="GO" id="GO:0071949">
    <property type="term" value="F:FAD binding"/>
    <property type="evidence" value="ECO:0007669"/>
    <property type="project" value="InterPro"/>
</dbReference>
<dbReference type="Gene3D" id="3.30.9.10">
    <property type="entry name" value="D-Amino Acid Oxidase, subunit A, domain 2"/>
    <property type="match status" value="1"/>
</dbReference>
<name>A0A1X2DV11_MYCSZ</name>
<dbReference type="PANTHER" id="PTHR46865:SF8">
    <property type="entry name" value="POSSIBLE OXIDOREDUCTASE"/>
    <property type="match status" value="1"/>
</dbReference>